<dbReference type="EMBL" id="OOIQ01000002">
    <property type="protein sequence ID" value="SPO43268.1"/>
    <property type="molecule type" value="Genomic_DNA"/>
</dbReference>
<comment type="similarity">
    <text evidence="2 8">Belongs to the major facilitator superfamily. Sugar transporter (TC 2.A.1.1) family.</text>
</comment>
<comment type="subcellular location">
    <subcellularLocation>
        <location evidence="1">Membrane</location>
        <topology evidence="1">Multi-pass membrane protein</topology>
    </subcellularLocation>
</comment>
<dbReference type="GO" id="GO:0005351">
    <property type="term" value="F:carbohydrate:proton symporter activity"/>
    <property type="evidence" value="ECO:0007669"/>
    <property type="project" value="TreeGrafter"/>
</dbReference>
<dbReference type="PRINTS" id="PR00171">
    <property type="entry name" value="SUGRTRNSPORT"/>
</dbReference>
<dbReference type="InterPro" id="IPR050360">
    <property type="entry name" value="MFS_Sugar_Transporters"/>
</dbReference>
<feature type="transmembrane region" description="Helical" evidence="10">
    <location>
        <begin position="287"/>
        <end position="305"/>
    </location>
</feature>
<dbReference type="AlphaFoldDB" id="A0A5C3FFZ4"/>
<dbReference type="FunFam" id="1.20.1250.20:FF:000061">
    <property type="entry name" value="MFS sugar transporter"/>
    <property type="match status" value="1"/>
</dbReference>
<evidence type="ECO:0000256" key="2">
    <source>
        <dbReference type="ARBA" id="ARBA00010992"/>
    </source>
</evidence>
<feature type="transmembrane region" description="Helical" evidence="10">
    <location>
        <begin position="441"/>
        <end position="461"/>
    </location>
</feature>
<dbReference type="NCBIfam" id="TIGR00879">
    <property type="entry name" value="SP"/>
    <property type="match status" value="1"/>
</dbReference>
<dbReference type="OrthoDB" id="2544694at2759"/>
<evidence type="ECO:0000259" key="11">
    <source>
        <dbReference type="PROSITE" id="PS50850"/>
    </source>
</evidence>
<feature type="transmembrane region" description="Helical" evidence="10">
    <location>
        <begin position="97"/>
        <end position="116"/>
    </location>
</feature>
<evidence type="ECO:0000313" key="12">
    <source>
        <dbReference type="EMBL" id="SPO43268.1"/>
    </source>
</evidence>
<dbReference type="PANTHER" id="PTHR48022:SF55">
    <property type="entry name" value="SUGAR TRANSPORTER STL1"/>
    <property type="match status" value="1"/>
</dbReference>
<keyword evidence="4 10" id="KW-0812">Transmembrane</keyword>
<dbReference type="InterPro" id="IPR005829">
    <property type="entry name" value="Sugar_transporter_CS"/>
</dbReference>
<dbReference type="InterPro" id="IPR020846">
    <property type="entry name" value="MFS_dom"/>
</dbReference>
<dbReference type="Proteomes" id="UP000325008">
    <property type="component" value="Unassembled WGS sequence"/>
</dbReference>
<feature type="domain" description="Major facilitator superfamily (MFS) profile" evidence="11">
    <location>
        <begin position="22"/>
        <end position="465"/>
    </location>
</feature>
<comment type="caution">
    <text evidence="12">The sequence shown here is derived from an EMBL/GenBank/DDBJ whole genome shotgun (WGS) entry which is preliminary data.</text>
</comment>
<feature type="transmembrane region" description="Helical" evidence="10">
    <location>
        <begin position="158"/>
        <end position="177"/>
    </location>
</feature>
<feature type="transmembrane region" description="Helical" evidence="10">
    <location>
        <begin position="317"/>
        <end position="338"/>
    </location>
</feature>
<keyword evidence="12" id="KW-0762">Sugar transport</keyword>
<dbReference type="PROSITE" id="PS50850">
    <property type="entry name" value="MFS"/>
    <property type="match status" value="1"/>
</dbReference>
<evidence type="ECO:0000256" key="1">
    <source>
        <dbReference type="ARBA" id="ARBA00004141"/>
    </source>
</evidence>
<dbReference type="InterPro" id="IPR005828">
    <property type="entry name" value="MFS_sugar_transport-like"/>
</dbReference>
<organism evidence="12 13">
    <name type="scientific">Pseudozyma antarctica</name>
    <name type="common">Yeast</name>
    <name type="synonym">Candida antarctica</name>
    <dbReference type="NCBI Taxonomy" id="84753"/>
    <lineage>
        <taxon>Eukaryota</taxon>
        <taxon>Fungi</taxon>
        <taxon>Dikarya</taxon>
        <taxon>Basidiomycota</taxon>
        <taxon>Ustilaginomycotina</taxon>
        <taxon>Ustilaginomycetes</taxon>
        <taxon>Ustilaginales</taxon>
        <taxon>Ustilaginaceae</taxon>
        <taxon>Moesziomyces</taxon>
    </lineage>
</organism>
<dbReference type="InterPro" id="IPR003663">
    <property type="entry name" value="Sugar/inositol_transpt"/>
</dbReference>
<dbReference type="Gene3D" id="1.20.1250.20">
    <property type="entry name" value="MFS general substrate transporter like domains"/>
    <property type="match status" value="1"/>
</dbReference>
<proteinExistence type="inferred from homology"/>
<gene>
    <name evidence="12" type="ORF">PSANT_00952</name>
</gene>
<keyword evidence="13" id="KW-1185">Reference proteome</keyword>
<evidence type="ECO:0000256" key="3">
    <source>
        <dbReference type="ARBA" id="ARBA00022448"/>
    </source>
</evidence>
<dbReference type="SUPFAM" id="SSF103473">
    <property type="entry name" value="MFS general substrate transporter"/>
    <property type="match status" value="1"/>
</dbReference>
<comment type="catalytic activity">
    <reaction evidence="7">
        <text>myo-inositol(out) + H(+)(out) = myo-inositol(in) + H(+)(in)</text>
        <dbReference type="Rhea" id="RHEA:60364"/>
        <dbReference type="ChEBI" id="CHEBI:15378"/>
        <dbReference type="ChEBI" id="CHEBI:17268"/>
    </reaction>
</comment>
<evidence type="ECO:0000256" key="7">
    <source>
        <dbReference type="ARBA" id="ARBA00049119"/>
    </source>
</evidence>
<dbReference type="PROSITE" id="PS00216">
    <property type="entry name" value="SUGAR_TRANSPORT_1"/>
    <property type="match status" value="1"/>
</dbReference>
<keyword evidence="6 10" id="KW-0472">Membrane</keyword>
<evidence type="ECO:0000256" key="5">
    <source>
        <dbReference type="ARBA" id="ARBA00022989"/>
    </source>
</evidence>
<accession>A0A5C3FFZ4</accession>
<evidence type="ECO:0000256" key="4">
    <source>
        <dbReference type="ARBA" id="ARBA00022692"/>
    </source>
</evidence>
<feature type="compositionally biased region" description="Polar residues" evidence="9">
    <location>
        <begin position="520"/>
        <end position="534"/>
    </location>
</feature>
<keyword evidence="3 8" id="KW-0813">Transport</keyword>
<feature type="transmembrane region" description="Helical" evidence="10">
    <location>
        <begin position="345"/>
        <end position="368"/>
    </location>
</feature>
<sequence length="548" mass="60315">MSKIASRTNTMGLSGRRLRWAITATSVIGFSLFGYDQGLMSGIITGVKFNEEFPATAGTSHRATVIQGAVTSCYELGCFFGAVFTLLRGERIGRRPLMLVGAVLMIIGTVISVTPFKGHWALGQFVVGRVISGLGNGMNTATIPVWQSEMSKAKNRGLLVNLEGAVIACGTFVAYWLDFGLSYVPSSVQWRFPIAFQIVFAAMLFVGAFNLPESPRWLIARGRDDEAKQVLFALEGETANKEEIELEARIIRDAIEKTGKQGGLADLFTNGKTQHFRRMLIGSSTQFFQQFTGCNASIYYSTVLFETSLRQSRRLSLVMGGVFATVYVIFTLPSFFLVERVGRRNLFMIGAFGQGCAFIITMACLAAPETVSNAKGAAVGLYLFIAMFAWTILPLPWLYSPEINPLRTRTAAVSVSTCTNWISNFAVVMFTPLFISSTRWGAYLFFALVNFLWIPIIFFFYPETAGRRLEEMDLIFAKAHIEGKPAYRIAKQMPKLEPAEIEQEAAKIGLFEVMEDPEASASTSPGRISDSSADAETVDVGANKEKPQ</sequence>
<feature type="transmembrane region" description="Helical" evidence="10">
    <location>
        <begin position="411"/>
        <end position="435"/>
    </location>
</feature>
<feature type="transmembrane region" description="Helical" evidence="10">
    <location>
        <begin position="64"/>
        <end position="85"/>
    </location>
</feature>
<dbReference type="PANTHER" id="PTHR48022">
    <property type="entry name" value="PLASTIDIC GLUCOSE TRANSPORTER 4"/>
    <property type="match status" value="1"/>
</dbReference>
<feature type="region of interest" description="Disordered" evidence="9">
    <location>
        <begin position="517"/>
        <end position="548"/>
    </location>
</feature>
<evidence type="ECO:0000256" key="10">
    <source>
        <dbReference type="SAM" id="Phobius"/>
    </source>
</evidence>
<dbReference type="Pfam" id="PF00083">
    <property type="entry name" value="Sugar_tr"/>
    <property type="match status" value="1"/>
</dbReference>
<dbReference type="GO" id="GO:0016020">
    <property type="term" value="C:membrane"/>
    <property type="evidence" value="ECO:0007669"/>
    <property type="project" value="UniProtKB-SubCell"/>
</dbReference>
<feature type="transmembrane region" description="Helical" evidence="10">
    <location>
        <begin position="20"/>
        <end position="44"/>
    </location>
</feature>
<name>A0A5C3FFZ4_PSEA2</name>
<evidence type="ECO:0000256" key="8">
    <source>
        <dbReference type="RuleBase" id="RU003346"/>
    </source>
</evidence>
<keyword evidence="5 10" id="KW-1133">Transmembrane helix</keyword>
<dbReference type="InterPro" id="IPR036259">
    <property type="entry name" value="MFS_trans_sf"/>
</dbReference>
<feature type="transmembrane region" description="Helical" evidence="10">
    <location>
        <begin position="380"/>
        <end position="399"/>
    </location>
</feature>
<evidence type="ECO:0000256" key="9">
    <source>
        <dbReference type="SAM" id="MobiDB-lite"/>
    </source>
</evidence>
<evidence type="ECO:0000256" key="6">
    <source>
        <dbReference type="ARBA" id="ARBA00023136"/>
    </source>
</evidence>
<protein>
    <submittedName>
        <fullName evidence="12">Probable sugar transporter STL1</fullName>
    </submittedName>
</protein>
<dbReference type="GO" id="GO:0015793">
    <property type="term" value="P:glycerol transmembrane transport"/>
    <property type="evidence" value="ECO:0007669"/>
    <property type="project" value="TreeGrafter"/>
</dbReference>
<reference evidence="12" key="1">
    <citation type="submission" date="2018-03" db="EMBL/GenBank/DDBJ databases">
        <authorList>
            <person name="Guldener U."/>
        </authorList>
    </citation>
    <scope>NUCLEOTIDE SEQUENCE [LARGE SCALE GENOMIC DNA]</scope>
    <source>
        <strain evidence="12">ATCC34888</strain>
    </source>
</reference>
<evidence type="ECO:0000313" key="13">
    <source>
        <dbReference type="Proteomes" id="UP000325008"/>
    </source>
</evidence>
<feature type="transmembrane region" description="Helical" evidence="10">
    <location>
        <begin position="122"/>
        <end position="146"/>
    </location>
</feature>
<feature type="transmembrane region" description="Helical" evidence="10">
    <location>
        <begin position="189"/>
        <end position="211"/>
    </location>
</feature>